<dbReference type="FunCoup" id="E8N387">
    <property type="interactions" value="24"/>
</dbReference>
<dbReference type="PANTHER" id="PTHR35561:SF1">
    <property type="entry name" value="RNA 2',3'-CYCLIC PHOSPHODIESTERASE"/>
    <property type="match status" value="1"/>
</dbReference>
<dbReference type="Pfam" id="PF02834">
    <property type="entry name" value="LigT_PEase"/>
    <property type="match status" value="2"/>
</dbReference>
<dbReference type="InterPro" id="IPR009097">
    <property type="entry name" value="Cyclic_Pdiesterase"/>
</dbReference>
<dbReference type="GO" id="GO:0016874">
    <property type="term" value="F:ligase activity"/>
    <property type="evidence" value="ECO:0007669"/>
    <property type="project" value="UniProtKB-KW"/>
</dbReference>
<keyword evidence="4" id="KW-0436">Ligase</keyword>
<comment type="similarity">
    <text evidence="2">Belongs to the 2H phosphoesterase superfamily. ThpR family.</text>
</comment>
<feature type="active site" description="Proton donor" evidence="2">
    <location>
        <position position="44"/>
    </location>
</feature>
<protein>
    <recommendedName>
        <fullName evidence="2">RNA 2',3'-cyclic phosphodiesterase</fullName>
        <shortName evidence="2">RNA 2',3'-CPDase</shortName>
        <ecNumber evidence="2">3.1.4.58</ecNumber>
    </recommendedName>
</protein>
<dbReference type="NCBIfam" id="TIGR02258">
    <property type="entry name" value="2_5_ligase"/>
    <property type="match status" value="1"/>
</dbReference>
<dbReference type="SUPFAM" id="SSF55144">
    <property type="entry name" value="LigT-like"/>
    <property type="match status" value="1"/>
</dbReference>
<dbReference type="RefSeq" id="WP_013559293.1">
    <property type="nucleotide sequence ID" value="NC_014960.1"/>
</dbReference>
<dbReference type="GO" id="GO:0008664">
    <property type="term" value="F:RNA 2',3'-cyclic 3'-phosphodiesterase activity"/>
    <property type="evidence" value="ECO:0007669"/>
    <property type="project" value="UniProtKB-EC"/>
</dbReference>
<dbReference type="Proteomes" id="UP000008922">
    <property type="component" value="Chromosome"/>
</dbReference>
<sequence>MNAIRAFIAIDLPEDLRHKLGEIMDSLKKKTPRAVRWVPPQNIHLTLKFLGNVSPNNLNTLTQMLRQEALRHSPMQFSVGSLGAFPSKQRPRVIWVGVHAPPALMDLQRCVDQETAVLGYPVEEREYSPHLTLGRVSQNVTALELRQIADALFDTHVGDLGVVRVTEIRLYRSDLQPGGSVYTPLFTAPLKR</sequence>
<dbReference type="EMBL" id="AP012029">
    <property type="protein sequence ID" value="BAJ62901.1"/>
    <property type="molecule type" value="Genomic_DNA"/>
</dbReference>
<feature type="domain" description="Phosphoesterase HXTX" evidence="3">
    <location>
        <begin position="102"/>
        <end position="182"/>
    </location>
</feature>
<evidence type="ECO:0000313" key="5">
    <source>
        <dbReference type="Proteomes" id="UP000008922"/>
    </source>
</evidence>
<dbReference type="InParanoid" id="E8N387"/>
<name>E8N387_ANATU</name>
<keyword evidence="5" id="KW-1185">Reference proteome</keyword>
<gene>
    <name evidence="4" type="primary">ligT</name>
    <name evidence="4" type="ordered locus">ANT_08670</name>
</gene>
<dbReference type="InterPro" id="IPR004175">
    <property type="entry name" value="RNA_CPDase"/>
</dbReference>
<feature type="short sequence motif" description="HXTX 1" evidence="2">
    <location>
        <begin position="44"/>
        <end position="47"/>
    </location>
</feature>
<dbReference type="AlphaFoldDB" id="E8N387"/>
<dbReference type="eggNOG" id="COG1514">
    <property type="taxonomic scope" value="Bacteria"/>
</dbReference>
<reference evidence="4 5" key="1">
    <citation type="submission" date="2010-12" db="EMBL/GenBank/DDBJ databases">
        <title>Whole genome sequence of Anaerolinea thermophila UNI-1.</title>
        <authorList>
            <person name="Narita-Yamada S."/>
            <person name="Kishi E."/>
            <person name="Watanabe Y."/>
            <person name="Takasaki K."/>
            <person name="Ankai A."/>
            <person name="Oguchi A."/>
            <person name="Fukui S."/>
            <person name="Takahashi M."/>
            <person name="Yashiro I."/>
            <person name="Hosoyama A."/>
            <person name="Sekiguchi Y."/>
            <person name="Hanada S."/>
            <person name="Fujita N."/>
        </authorList>
    </citation>
    <scope>NUCLEOTIDE SEQUENCE [LARGE SCALE GENOMIC DNA]</scope>
    <source>
        <strain evidence="5">DSM 14523 / JCM 11388 / NBRC 100420 / UNI-1</strain>
    </source>
</reference>
<feature type="active site" description="Proton acceptor" evidence="2">
    <location>
        <position position="130"/>
    </location>
</feature>
<evidence type="ECO:0000313" key="4">
    <source>
        <dbReference type="EMBL" id="BAJ62901.1"/>
    </source>
</evidence>
<dbReference type="HAMAP" id="MF_01940">
    <property type="entry name" value="RNA_CPDase"/>
    <property type="match status" value="1"/>
</dbReference>
<accession>E8N387</accession>
<dbReference type="InterPro" id="IPR014051">
    <property type="entry name" value="Phosphoesterase_HXTX"/>
</dbReference>
<comment type="function">
    <text evidence="2">Hydrolyzes RNA 2',3'-cyclic phosphodiester to an RNA 2'-phosphomonoester.</text>
</comment>
<dbReference type="PANTHER" id="PTHR35561">
    <property type="entry name" value="RNA 2',3'-CYCLIC PHOSPHODIESTERASE"/>
    <property type="match status" value="1"/>
</dbReference>
<feature type="domain" description="Phosphoesterase HXTX" evidence="3">
    <location>
        <begin position="10"/>
        <end position="95"/>
    </location>
</feature>
<dbReference type="OrthoDB" id="9789350at2"/>
<dbReference type="KEGG" id="atm:ANT_08670"/>
<comment type="catalytic activity">
    <reaction evidence="2">
        <text>a 3'-end 2',3'-cyclophospho-ribonucleotide-RNA + H2O = a 3'-end 2'-phospho-ribonucleotide-RNA + H(+)</text>
        <dbReference type="Rhea" id="RHEA:11828"/>
        <dbReference type="Rhea" id="RHEA-COMP:10464"/>
        <dbReference type="Rhea" id="RHEA-COMP:17353"/>
        <dbReference type="ChEBI" id="CHEBI:15377"/>
        <dbReference type="ChEBI" id="CHEBI:15378"/>
        <dbReference type="ChEBI" id="CHEBI:83064"/>
        <dbReference type="ChEBI" id="CHEBI:173113"/>
        <dbReference type="EC" id="3.1.4.58"/>
    </reaction>
</comment>
<dbReference type="Gene3D" id="3.90.1140.10">
    <property type="entry name" value="Cyclic phosphodiesterase"/>
    <property type="match status" value="1"/>
</dbReference>
<dbReference type="GO" id="GO:0004113">
    <property type="term" value="F:2',3'-cyclic-nucleotide 3'-phosphodiesterase activity"/>
    <property type="evidence" value="ECO:0007669"/>
    <property type="project" value="InterPro"/>
</dbReference>
<dbReference type="STRING" id="926569.ANT_08670"/>
<keyword evidence="1 2" id="KW-0378">Hydrolase</keyword>
<proteinExistence type="inferred from homology"/>
<feature type="short sequence motif" description="HXTX 2" evidence="2">
    <location>
        <begin position="130"/>
        <end position="133"/>
    </location>
</feature>
<evidence type="ECO:0000259" key="3">
    <source>
        <dbReference type="Pfam" id="PF02834"/>
    </source>
</evidence>
<dbReference type="EC" id="3.1.4.58" evidence="2"/>
<evidence type="ECO:0000256" key="1">
    <source>
        <dbReference type="ARBA" id="ARBA00022801"/>
    </source>
</evidence>
<dbReference type="HOGENOM" id="CLU_081251_0_1_0"/>
<organism evidence="4 5">
    <name type="scientific">Anaerolinea thermophila (strain DSM 14523 / JCM 11388 / NBRC 100420 / UNI-1)</name>
    <dbReference type="NCBI Taxonomy" id="926569"/>
    <lineage>
        <taxon>Bacteria</taxon>
        <taxon>Bacillati</taxon>
        <taxon>Chloroflexota</taxon>
        <taxon>Anaerolineae</taxon>
        <taxon>Anaerolineales</taxon>
        <taxon>Anaerolineaceae</taxon>
        <taxon>Anaerolinea</taxon>
    </lineage>
</organism>
<evidence type="ECO:0000256" key="2">
    <source>
        <dbReference type="HAMAP-Rule" id="MF_01940"/>
    </source>
</evidence>